<proteinExistence type="predicted"/>
<reference evidence="1 2" key="1">
    <citation type="submission" date="2020-07" db="EMBL/GenBank/DDBJ databases">
        <title>Genomic Encyclopedia of Archaeal and Bacterial Type Strains, Phase II (KMG-II): from individual species to whole genera.</title>
        <authorList>
            <person name="Goeker M."/>
        </authorList>
    </citation>
    <scope>NUCLEOTIDE SEQUENCE [LARGE SCALE GENOMIC DNA]</scope>
    <source>
        <strain evidence="1 2">DSM 21226</strain>
    </source>
</reference>
<sequence>MASKHTICLWYDAARFYAETDRRWDAVIGNGGQASQLQERTMVAMSDPQVDG</sequence>
<evidence type="ECO:0000313" key="1">
    <source>
        <dbReference type="EMBL" id="NYG32854.1"/>
    </source>
</evidence>
<organism evidence="1 2">
    <name type="scientific">Sphaerotilus montanus</name>
    <dbReference type="NCBI Taxonomy" id="522889"/>
    <lineage>
        <taxon>Bacteria</taxon>
        <taxon>Pseudomonadati</taxon>
        <taxon>Pseudomonadota</taxon>
        <taxon>Betaproteobacteria</taxon>
        <taxon>Burkholderiales</taxon>
        <taxon>Sphaerotilaceae</taxon>
        <taxon>Sphaerotilus</taxon>
    </lineage>
</organism>
<protein>
    <submittedName>
        <fullName evidence="1">Uncharacterized protein</fullName>
    </submittedName>
</protein>
<dbReference type="AlphaFoldDB" id="A0A7Y9QYA9"/>
<name>A0A7Y9QYA9_9BURK</name>
<dbReference type="RefSeq" id="WP_179633690.1">
    <property type="nucleotide sequence ID" value="NZ_CAXYYM010000025.1"/>
</dbReference>
<keyword evidence="2" id="KW-1185">Reference proteome</keyword>
<dbReference type="Proteomes" id="UP000518288">
    <property type="component" value="Unassembled WGS sequence"/>
</dbReference>
<evidence type="ECO:0000313" key="2">
    <source>
        <dbReference type="Proteomes" id="UP000518288"/>
    </source>
</evidence>
<comment type="caution">
    <text evidence="1">The sequence shown here is derived from an EMBL/GenBank/DDBJ whole genome shotgun (WGS) entry which is preliminary data.</text>
</comment>
<accession>A0A7Y9QYA9</accession>
<gene>
    <name evidence="1" type="ORF">BDD16_001840</name>
</gene>
<dbReference type="EMBL" id="JACCFH010000001">
    <property type="protein sequence ID" value="NYG32854.1"/>
    <property type="molecule type" value="Genomic_DNA"/>
</dbReference>